<dbReference type="GO" id="GO:0006508">
    <property type="term" value="P:proteolysis"/>
    <property type="evidence" value="ECO:0007669"/>
    <property type="project" value="InterPro"/>
</dbReference>
<protein>
    <submittedName>
        <fullName evidence="4">Peptidase S9</fullName>
    </submittedName>
</protein>
<reference evidence="4 5" key="1">
    <citation type="submission" date="2016-08" db="EMBL/GenBank/DDBJ databases">
        <authorList>
            <person name="Seilhamer J.J."/>
        </authorList>
    </citation>
    <scope>NUCLEOTIDE SEQUENCE [LARGE SCALE GENOMIC DNA]</scope>
    <source>
        <strain evidence="4 5">KCTC 42603</strain>
    </source>
</reference>
<feature type="domain" description="Dipeptidylpeptidase IV N-terminal" evidence="3">
    <location>
        <begin position="381"/>
        <end position="543"/>
    </location>
</feature>
<evidence type="ECO:0000313" key="4">
    <source>
        <dbReference type="EMBL" id="OFC68705.1"/>
    </source>
</evidence>
<evidence type="ECO:0000313" key="5">
    <source>
        <dbReference type="Proteomes" id="UP000175691"/>
    </source>
</evidence>
<keyword evidence="5" id="KW-1185">Reference proteome</keyword>
<dbReference type="InterPro" id="IPR001375">
    <property type="entry name" value="Peptidase_S9_cat"/>
</dbReference>
<dbReference type="AlphaFoldDB" id="A0A1E7Z5A0"/>
<dbReference type="EMBL" id="MDHN01000045">
    <property type="protein sequence ID" value="OFC68705.1"/>
    <property type="molecule type" value="Genomic_DNA"/>
</dbReference>
<dbReference type="GO" id="GO:0008236">
    <property type="term" value="F:serine-type peptidase activity"/>
    <property type="evidence" value="ECO:0007669"/>
    <property type="project" value="InterPro"/>
</dbReference>
<dbReference type="Proteomes" id="UP000175691">
    <property type="component" value="Unassembled WGS sequence"/>
</dbReference>
<dbReference type="PANTHER" id="PTHR11731">
    <property type="entry name" value="PROTEASE FAMILY S9B,C DIPEPTIDYL-PEPTIDASE IV-RELATED"/>
    <property type="match status" value="1"/>
</dbReference>
<dbReference type="Pfam" id="PF00326">
    <property type="entry name" value="Peptidase_S9"/>
    <property type="match status" value="1"/>
</dbReference>
<evidence type="ECO:0000259" key="3">
    <source>
        <dbReference type="Pfam" id="PF00930"/>
    </source>
</evidence>
<evidence type="ECO:0000259" key="2">
    <source>
        <dbReference type="Pfam" id="PF00326"/>
    </source>
</evidence>
<dbReference type="PROSITE" id="PS51257">
    <property type="entry name" value="PROKAR_LIPOPROTEIN"/>
    <property type="match status" value="1"/>
</dbReference>
<evidence type="ECO:0000256" key="1">
    <source>
        <dbReference type="SAM" id="SignalP"/>
    </source>
</evidence>
<dbReference type="Gene3D" id="2.140.10.30">
    <property type="entry name" value="Dipeptidylpeptidase IV, N-terminal domain"/>
    <property type="match status" value="1"/>
</dbReference>
<feature type="domain" description="Peptidase S9 prolyl oligopeptidase catalytic" evidence="2">
    <location>
        <begin position="638"/>
        <end position="834"/>
    </location>
</feature>
<organism evidence="4 5">
    <name type="scientific">Alteromonas confluentis</name>
    <dbReference type="NCBI Taxonomy" id="1656094"/>
    <lineage>
        <taxon>Bacteria</taxon>
        <taxon>Pseudomonadati</taxon>
        <taxon>Pseudomonadota</taxon>
        <taxon>Gammaproteobacteria</taxon>
        <taxon>Alteromonadales</taxon>
        <taxon>Alteromonadaceae</taxon>
        <taxon>Alteromonas/Salinimonas group</taxon>
        <taxon>Alteromonas</taxon>
    </lineage>
</organism>
<dbReference type="RefSeq" id="WP_070127744.1">
    <property type="nucleotide sequence ID" value="NZ_MDHN01000045.1"/>
</dbReference>
<dbReference type="STRING" id="1656094.BFC18_01235"/>
<sequence>MKKMLSLVIAATLGGSLSGCASTTSETHPVATSTSVQSPAPAAVVNPMVEDTHSDGTITLKKIMSDPQWMGRSPSRPGWNLDGSKLVYEQERENSHLRDVYTASVNNPANAEQVPLSEQYLYRFDEKTTNANGTVTAFRVGDSLFVKRDGQPLEQLVRGGESLRALRFMTDGRLMFSAGSHIVAIDLESGKREQLLEWKFADKPEAVSAPNDYIAEEQLSLIRYLDKKRKQRQASADRTETLKQVSPAFVAEPVYFDKGDRLVTASVSPNGQYAVVVTTKDVPYRDDTDIMPHYIQEDARIKPVRARARVADVKSANHDAWLVDLKTNKKTKLSFVGLPGYNDDVLAEVKAENAKAKGENYQVNRLPRDITLMSSWDANNPSVSWSNDGNGLALMLEAWDNKDRWIVTVDFNNAKLVTQERLHDDAWVNYSHNRMGWLNHSNTLYYQSEKDGYSHLYVQQPGQTARQLTAGKFVVEDLTLSDNDKYIYYRANKKHPGIYEIYRVNVETGASEALTELNGMTDYVLSPDQQTLLLTHSKVNRPPELYIKKVGQTAAAKKITDTISDEFLSMPWATPQVVAIPSSHTDQPIYARVYLPNDAASMSENAGAKNRAVVFNHGAGYLQNAHLGWSVYFREFMFNSMLVQQGYVVMDMDYRSSKGYGRDWRTAIYRQMGKPEVEDLNDGVNWLVDNANVDRERIGTYGGSYGGFLTFMSMFTDPDLFAAGAALRPVTDWAHYNAPYTANILNTPDVDPLAFERSSPIYFAEGLQNPLLIISPMVDDNVFFQDSVRLVQRLIELEKQNFETAIYPVEPHGFVQPSSWLDEYRRIYKLFETNL</sequence>
<dbReference type="SUPFAM" id="SSF82171">
    <property type="entry name" value="DPP6 N-terminal domain-like"/>
    <property type="match status" value="1"/>
</dbReference>
<dbReference type="Pfam" id="PF00930">
    <property type="entry name" value="DPPIV_N"/>
    <property type="match status" value="1"/>
</dbReference>
<comment type="caution">
    <text evidence="4">The sequence shown here is derived from an EMBL/GenBank/DDBJ whole genome shotgun (WGS) entry which is preliminary data.</text>
</comment>
<feature type="signal peptide" evidence="1">
    <location>
        <begin position="1"/>
        <end position="21"/>
    </location>
</feature>
<dbReference type="SUPFAM" id="SSF53474">
    <property type="entry name" value="alpha/beta-Hydrolases"/>
    <property type="match status" value="1"/>
</dbReference>
<dbReference type="InterPro" id="IPR029058">
    <property type="entry name" value="AB_hydrolase_fold"/>
</dbReference>
<dbReference type="PANTHER" id="PTHR11731:SF193">
    <property type="entry name" value="DIPEPTIDYL PEPTIDASE 9"/>
    <property type="match status" value="1"/>
</dbReference>
<proteinExistence type="predicted"/>
<dbReference type="Gene3D" id="3.40.50.1820">
    <property type="entry name" value="alpha/beta hydrolase"/>
    <property type="match status" value="1"/>
</dbReference>
<dbReference type="InterPro" id="IPR002469">
    <property type="entry name" value="Peptidase_S9B_N"/>
</dbReference>
<dbReference type="GO" id="GO:0008239">
    <property type="term" value="F:dipeptidyl-peptidase activity"/>
    <property type="evidence" value="ECO:0007669"/>
    <property type="project" value="TreeGrafter"/>
</dbReference>
<dbReference type="InterPro" id="IPR050278">
    <property type="entry name" value="Serine_Prot_S9B/DPPIV"/>
</dbReference>
<keyword evidence="1" id="KW-0732">Signal</keyword>
<dbReference type="OrthoDB" id="1094230at2"/>
<accession>A0A1E7Z5A0</accession>
<gene>
    <name evidence="4" type="ORF">BFC18_01235</name>
</gene>
<feature type="chain" id="PRO_5009209361" evidence="1">
    <location>
        <begin position="22"/>
        <end position="835"/>
    </location>
</feature>
<name>A0A1E7Z5A0_9ALTE</name>